<feature type="region of interest" description="Disordered" evidence="1">
    <location>
        <begin position="984"/>
        <end position="1053"/>
    </location>
</feature>
<dbReference type="PANTHER" id="PTHR21567:SF87">
    <property type="entry name" value="CRESCERIN-LIKE PROTEIN CHE-12"/>
    <property type="match status" value="1"/>
</dbReference>
<feature type="compositionally biased region" description="Polar residues" evidence="1">
    <location>
        <begin position="536"/>
        <end position="566"/>
    </location>
</feature>
<feature type="domain" description="TOG" evidence="2">
    <location>
        <begin position="1093"/>
        <end position="1336"/>
    </location>
</feature>
<name>A0A8J8P4I4_HALGN</name>
<dbReference type="SUPFAM" id="SSF48371">
    <property type="entry name" value="ARM repeat"/>
    <property type="match status" value="2"/>
</dbReference>
<feature type="region of interest" description="Disordered" evidence="1">
    <location>
        <begin position="536"/>
        <end position="594"/>
    </location>
</feature>
<gene>
    <name evidence="3" type="ORF">FGO68_gene4294</name>
</gene>
<evidence type="ECO:0000256" key="1">
    <source>
        <dbReference type="SAM" id="MobiDB-lite"/>
    </source>
</evidence>
<keyword evidence="4" id="KW-1185">Reference proteome</keyword>
<dbReference type="Gene3D" id="1.25.10.10">
    <property type="entry name" value="Leucine-rich Repeat Variant"/>
    <property type="match status" value="2"/>
</dbReference>
<sequence length="1453" mass="161542">MQSPSNVAVETDQEQQHLEMKFQNVIKSPKNSRIILRSDGMVLNRPAGGGGQNTESSEGLHDEYKEASVGPSPYQKSSLNAYALQDEDEVQRKIRQIREKSSAKERIMDPKQSTGLIQRSISKAQVGPDISHNDAHQQSEIPSGRKMSANRASKPSLMKKDPSLQQTNEMDRQSSTTDVSQFGGGGNELSRKSLRIPKENGNGQTGQNYQTAKFGPVPKHSQAQNISDNPAMAMYTSMSDIGFANKDLIISKEMRERMIMDSQNNWKVRTETIDVISFMIQEKISQEPAIVLAQSEQLMEFLVQLLGDQNFKIVLTTLTVINRLLYLTLTLIQSDQYKAHVQDGFGVLTCQCLGRYIPQLIKKLGDSKNIIRSEAIRALIGIFDIMRQSDKSQNNFIALITPYLNNSTNWHIREELLNVLIISFLKAQTLYDFEPYQICDSILRLLNDQKERIQLVAMEAIAAFSSISGDNKGIIREVIAQIVMKEKLSPYLLDRIASRLNYDLPPLINSQNALEFPYLDQLEALGPQQVNLNVRGQQTQPTMSRRDSFSSTNNPEALQQRGNSSGRRLVVPPSASSIQSKGQNTRTVSAAHQYDQQSIEQQSNYRIYDFSIDQQSSPFSAGGNPNHFYNQQVHSPIMYRNFDFEMSEEGGQLQGHSRFLPALTKQNSQQYEGYHSAAHQGTPQTTAQQQLSYLRVGQKQMSDGIMLNRQQVQLENGGAPPRHVQKYANTASNKQIVQRMGDSAYQIPNNHGAVGIGPGGSQYGYHKNVHSANLYHNNIIPQLPYGSSLMNHQQLLRQQLFSQQQDSSTGPVMTPLHDHHDNITITRSEYQQNRQINNEDIPNVDKYSLSAAQKPRNNFPQYQFSGGESSSQAALNQVLSSQSQQQSRIGIRGGVEDFTPNGRGNTFYSDGSFTTATSTQLPAKGAAKVNKRNPHLNDEIAAKRASDVGKLISEQPQPQPQDSNQNLGTFGVGAMKNQQLQIIGSNNNPRKPVKATRQALGNAQPQQDVAQQSVTDLSSLCIDSRKNPKADERSSALRQSFSKEEKEPTINTKSTLFNGKVNERGTFGPIEDQAYSTQSGDAPKYVHTDELDPLDNPDFEFKKSLQVLNSTEDAIWVGQFDACNTLRRLSKHHSSLLLQQGVAQLSVIVSSLIKLAESLRSSVSKIALMTINDMIVYLKRCMEPYLDNIYKMLLKKASLDTNSFISDEADRALVSLCSYCQDSKVIRAILTTTNGGNHRSNLVRQKICKCLETLVKVLGNNLLFLKENDKLISLLAVYLGDACPEVRATAKSGFSEMSQAIMGKNDLERLLQRVLNEAQYKKVKDFLDKEQQVTTMSHHPPGSTQADFLITNAHAITKVPKSQLREGSSQQTGKTSTVSSSAKQGGNTIRSAAPTGGAGILNIQATKILKPSQIVKRASNTNLLPNPNFVIQKGYNQTQQLGCRAHALLFRVA</sequence>
<dbReference type="Pfam" id="PF12348">
    <property type="entry name" value="CLASP_N"/>
    <property type="match status" value="1"/>
</dbReference>
<feature type="compositionally biased region" description="Polar residues" evidence="1">
    <location>
        <begin position="1365"/>
        <end position="1390"/>
    </location>
</feature>
<dbReference type="InterPro" id="IPR016024">
    <property type="entry name" value="ARM-type_fold"/>
</dbReference>
<feature type="compositionally biased region" description="Basic and acidic residues" evidence="1">
    <location>
        <begin position="98"/>
        <end position="109"/>
    </location>
</feature>
<evidence type="ECO:0000313" key="3">
    <source>
        <dbReference type="EMBL" id="TNV86818.1"/>
    </source>
</evidence>
<feature type="compositionally biased region" description="Polar residues" evidence="1">
    <location>
        <begin position="574"/>
        <end position="594"/>
    </location>
</feature>
<feature type="region of interest" description="Disordered" evidence="1">
    <location>
        <begin position="125"/>
        <end position="209"/>
    </location>
</feature>
<dbReference type="GO" id="GO:0008017">
    <property type="term" value="F:microtubule binding"/>
    <property type="evidence" value="ECO:0007669"/>
    <property type="project" value="TreeGrafter"/>
</dbReference>
<dbReference type="GO" id="GO:0005881">
    <property type="term" value="C:cytoplasmic microtubule"/>
    <property type="evidence" value="ECO:0007669"/>
    <property type="project" value="TreeGrafter"/>
</dbReference>
<organism evidence="3 4">
    <name type="scientific">Halteria grandinella</name>
    <dbReference type="NCBI Taxonomy" id="5974"/>
    <lineage>
        <taxon>Eukaryota</taxon>
        <taxon>Sar</taxon>
        <taxon>Alveolata</taxon>
        <taxon>Ciliophora</taxon>
        <taxon>Intramacronucleata</taxon>
        <taxon>Spirotrichea</taxon>
        <taxon>Stichotrichia</taxon>
        <taxon>Sporadotrichida</taxon>
        <taxon>Halteriidae</taxon>
        <taxon>Halteria</taxon>
    </lineage>
</organism>
<evidence type="ECO:0000313" key="4">
    <source>
        <dbReference type="Proteomes" id="UP000785679"/>
    </source>
</evidence>
<feature type="compositionally biased region" description="Basic and acidic residues" evidence="1">
    <location>
        <begin position="1023"/>
        <end position="1048"/>
    </location>
</feature>
<comment type="caution">
    <text evidence="3">The sequence shown here is derived from an EMBL/GenBank/DDBJ whole genome shotgun (WGS) entry which is preliminary data.</text>
</comment>
<feature type="domain" description="TOG" evidence="2">
    <location>
        <begin position="240"/>
        <end position="506"/>
    </location>
</feature>
<evidence type="ECO:0000259" key="2">
    <source>
        <dbReference type="SMART" id="SM01349"/>
    </source>
</evidence>
<dbReference type="SMART" id="SM01349">
    <property type="entry name" value="TOG"/>
    <property type="match status" value="2"/>
</dbReference>
<dbReference type="PANTHER" id="PTHR21567">
    <property type="entry name" value="CLASP"/>
    <property type="match status" value="1"/>
</dbReference>
<dbReference type="InterPro" id="IPR034085">
    <property type="entry name" value="TOG"/>
</dbReference>
<proteinExistence type="predicted"/>
<feature type="region of interest" description="Disordered" evidence="1">
    <location>
        <begin position="1360"/>
        <end position="1396"/>
    </location>
</feature>
<accession>A0A8J8P4I4</accession>
<reference evidence="3" key="1">
    <citation type="submission" date="2019-06" db="EMBL/GenBank/DDBJ databases">
        <authorList>
            <person name="Zheng W."/>
        </authorList>
    </citation>
    <scope>NUCLEOTIDE SEQUENCE</scope>
    <source>
        <strain evidence="3">QDHG01</strain>
    </source>
</reference>
<feature type="region of interest" description="Disordered" evidence="1">
    <location>
        <begin position="98"/>
        <end position="117"/>
    </location>
</feature>
<protein>
    <recommendedName>
        <fullName evidence="2">TOG domain-containing protein</fullName>
    </recommendedName>
</protein>
<dbReference type="EMBL" id="RRYP01000818">
    <property type="protein sequence ID" value="TNV86818.1"/>
    <property type="molecule type" value="Genomic_DNA"/>
</dbReference>
<dbReference type="InterPro" id="IPR024395">
    <property type="entry name" value="CLASP_N_dom"/>
</dbReference>
<dbReference type="GO" id="GO:0000226">
    <property type="term" value="P:microtubule cytoskeleton organization"/>
    <property type="evidence" value="ECO:0007669"/>
    <property type="project" value="TreeGrafter"/>
</dbReference>
<dbReference type="OrthoDB" id="289498at2759"/>
<dbReference type="Proteomes" id="UP000785679">
    <property type="component" value="Unassembled WGS sequence"/>
</dbReference>
<feature type="compositionally biased region" description="Polar residues" evidence="1">
    <location>
        <begin position="163"/>
        <end position="180"/>
    </location>
</feature>
<feature type="compositionally biased region" description="Polar residues" evidence="1">
    <location>
        <begin position="999"/>
        <end position="1018"/>
    </location>
</feature>
<feature type="region of interest" description="Disordered" evidence="1">
    <location>
        <begin position="42"/>
        <end position="76"/>
    </location>
</feature>
<dbReference type="InterPro" id="IPR011989">
    <property type="entry name" value="ARM-like"/>
</dbReference>